<dbReference type="GO" id="GO:0015666">
    <property type="term" value="F:restriction endodeoxyribonuclease activity"/>
    <property type="evidence" value="ECO:0007669"/>
    <property type="project" value="TreeGrafter"/>
</dbReference>
<accession>A0A2C6MAB7</accession>
<keyword evidence="1" id="KW-0472">Membrane</keyword>
<dbReference type="SUPFAM" id="SSF52980">
    <property type="entry name" value="Restriction endonuclease-like"/>
    <property type="match status" value="1"/>
</dbReference>
<name>A0A2C6MAB7_9FIRM</name>
<feature type="transmembrane region" description="Helical" evidence="1">
    <location>
        <begin position="21"/>
        <end position="37"/>
    </location>
</feature>
<dbReference type="Gene3D" id="3.40.1350.10">
    <property type="match status" value="1"/>
</dbReference>
<dbReference type="InterPro" id="IPR011335">
    <property type="entry name" value="Restrct_endonuc-II-like"/>
</dbReference>
<keyword evidence="1" id="KW-0812">Transmembrane</keyword>
<gene>
    <name evidence="3" type="ORF">P378_11640</name>
</gene>
<dbReference type="Pfam" id="PF04471">
    <property type="entry name" value="Mrr_cat"/>
    <property type="match status" value="1"/>
</dbReference>
<dbReference type="PANTHER" id="PTHR30015:SF6">
    <property type="entry name" value="SLL1429 PROTEIN"/>
    <property type="match status" value="1"/>
</dbReference>
<protein>
    <submittedName>
        <fullName evidence="3">Type II restriction endonuclease</fullName>
    </submittedName>
</protein>
<proteinExistence type="predicted"/>
<evidence type="ECO:0000313" key="4">
    <source>
        <dbReference type="Proteomes" id="UP000222564"/>
    </source>
</evidence>
<evidence type="ECO:0000259" key="2">
    <source>
        <dbReference type="Pfam" id="PF04471"/>
    </source>
</evidence>
<dbReference type="Proteomes" id="UP000222564">
    <property type="component" value="Unassembled WGS sequence"/>
</dbReference>
<dbReference type="InterPro" id="IPR007560">
    <property type="entry name" value="Restrct_endonuc_IV_Mrr"/>
</dbReference>
<keyword evidence="3" id="KW-0255">Endonuclease</keyword>
<keyword evidence="4" id="KW-1185">Reference proteome</keyword>
<organism evidence="3 4">
    <name type="scientific">Desulforamulus profundi</name>
    <dbReference type="NCBI Taxonomy" id="1383067"/>
    <lineage>
        <taxon>Bacteria</taxon>
        <taxon>Bacillati</taxon>
        <taxon>Bacillota</taxon>
        <taxon>Clostridia</taxon>
        <taxon>Eubacteriales</taxon>
        <taxon>Peptococcaceae</taxon>
        <taxon>Desulforamulus</taxon>
    </lineage>
</organism>
<dbReference type="PANTHER" id="PTHR30015">
    <property type="entry name" value="MRR RESTRICTION SYSTEM PROTEIN"/>
    <property type="match status" value="1"/>
</dbReference>
<keyword evidence="1" id="KW-1133">Transmembrane helix</keyword>
<reference evidence="3 4" key="1">
    <citation type="submission" date="2013-09" db="EMBL/GenBank/DDBJ databases">
        <title>Biodegradation of hydrocarbons in the deep terrestrial subsurface : characterization of a microbial consortium composed of two Desulfotomaculum species originating from a deep geological formation.</title>
        <authorList>
            <person name="Aullo T."/>
            <person name="Berlendis S."/>
            <person name="Lascourreges J.-F."/>
            <person name="Dessort D."/>
            <person name="Saint-Laurent S."/>
            <person name="Schraauwers B."/>
            <person name="Mas J."/>
            <person name="Magot M."/>
            <person name="Ranchou-Peyruse A."/>
        </authorList>
    </citation>
    <scope>NUCLEOTIDE SEQUENCE [LARGE SCALE GENOMIC DNA]</scope>
    <source>
        <strain evidence="3 4">Bs107</strain>
    </source>
</reference>
<dbReference type="AlphaFoldDB" id="A0A2C6MAB7"/>
<evidence type="ECO:0000256" key="1">
    <source>
        <dbReference type="SAM" id="Phobius"/>
    </source>
</evidence>
<dbReference type="EMBL" id="AWQQ01000055">
    <property type="protein sequence ID" value="PHJ38129.1"/>
    <property type="molecule type" value="Genomic_DNA"/>
</dbReference>
<sequence length="210" mass="24265">MARRRRRSFFKFPRGNKRGKPDLQPIIAFIGLLLLSVLLTYPLQSLLFIGLILSCLWYQRNKNREILRTSGIQEIDRMDGTEFEDRIKLLYEDMGYSVEKTPETGDFGGDLIANKPGERIVIQCKRYSHPVGLKAIQEAATAVLYYKANRAMVITNNKFTPQAVELAKVNKVELWDRTKLIEALYSVTRSEINGILAMVYQRYKKPETEE</sequence>
<dbReference type="InterPro" id="IPR052906">
    <property type="entry name" value="Type_IV_Methyl-Rstrct_Enzyme"/>
</dbReference>
<comment type="caution">
    <text evidence="3">The sequence shown here is derived from an EMBL/GenBank/DDBJ whole genome shotgun (WGS) entry which is preliminary data.</text>
</comment>
<feature type="domain" description="Restriction endonuclease type IV Mrr" evidence="2">
    <location>
        <begin position="75"/>
        <end position="183"/>
    </location>
</feature>
<dbReference type="GO" id="GO:0009307">
    <property type="term" value="P:DNA restriction-modification system"/>
    <property type="evidence" value="ECO:0007669"/>
    <property type="project" value="InterPro"/>
</dbReference>
<evidence type="ECO:0000313" key="3">
    <source>
        <dbReference type="EMBL" id="PHJ38129.1"/>
    </source>
</evidence>
<dbReference type="InterPro" id="IPR011856">
    <property type="entry name" value="tRNA_endonuc-like_dom_sf"/>
</dbReference>
<keyword evidence="3" id="KW-0540">Nuclease</keyword>
<dbReference type="GO" id="GO:0003677">
    <property type="term" value="F:DNA binding"/>
    <property type="evidence" value="ECO:0007669"/>
    <property type="project" value="InterPro"/>
</dbReference>
<keyword evidence="3" id="KW-0378">Hydrolase</keyword>